<feature type="chain" id="PRO_5042520513" description="Secreted protein" evidence="1">
    <location>
        <begin position="25"/>
        <end position="81"/>
    </location>
</feature>
<reference evidence="2" key="1">
    <citation type="journal article" date="2023" name="Mol. Phylogenet. Evol.">
        <title>Genome-scale phylogeny and comparative genomics of the fungal order Sordariales.</title>
        <authorList>
            <person name="Hensen N."/>
            <person name="Bonometti L."/>
            <person name="Westerberg I."/>
            <person name="Brannstrom I.O."/>
            <person name="Guillou S."/>
            <person name="Cros-Aarteil S."/>
            <person name="Calhoun S."/>
            <person name="Haridas S."/>
            <person name="Kuo A."/>
            <person name="Mondo S."/>
            <person name="Pangilinan J."/>
            <person name="Riley R."/>
            <person name="LaButti K."/>
            <person name="Andreopoulos B."/>
            <person name="Lipzen A."/>
            <person name="Chen C."/>
            <person name="Yan M."/>
            <person name="Daum C."/>
            <person name="Ng V."/>
            <person name="Clum A."/>
            <person name="Steindorff A."/>
            <person name="Ohm R.A."/>
            <person name="Martin F."/>
            <person name="Silar P."/>
            <person name="Natvig D.O."/>
            <person name="Lalanne C."/>
            <person name="Gautier V."/>
            <person name="Ament-Velasquez S.L."/>
            <person name="Kruys A."/>
            <person name="Hutchinson M.I."/>
            <person name="Powell A.J."/>
            <person name="Barry K."/>
            <person name="Miller A.N."/>
            <person name="Grigoriev I.V."/>
            <person name="Debuchy R."/>
            <person name="Gladieux P."/>
            <person name="Hiltunen Thoren M."/>
            <person name="Johannesson H."/>
        </authorList>
    </citation>
    <scope>NUCLEOTIDE SEQUENCE</scope>
    <source>
        <strain evidence="2">CBS 333.67</strain>
    </source>
</reference>
<feature type="signal peptide" evidence="1">
    <location>
        <begin position="1"/>
        <end position="24"/>
    </location>
</feature>
<reference evidence="2" key="2">
    <citation type="submission" date="2023-06" db="EMBL/GenBank/DDBJ databases">
        <authorList>
            <consortium name="Lawrence Berkeley National Laboratory"/>
            <person name="Mondo S.J."/>
            <person name="Hensen N."/>
            <person name="Bonometti L."/>
            <person name="Westerberg I."/>
            <person name="Brannstrom I.O."/>
            <person name="Guillou S."/>
            <person name="Cros-Aarteil S."/>
            <person name="Calhoun S."/>
            <person name="Haridas S."/>
            <person name="Kuo A."/>
            <person name="Pangilinan J."/>
            <person name="Riley R."/>
            <person name="Labutti K."/>
            <person name="Andreopoulos B."/>
            <person name="Lipzen A."/>
            <person name="Chen C."/>
            <person name="Yanf M."/>
            <person name="Daum C."/>
            <person name="Ng V."/>
            <person name="Clum A."/>
            <person name="Steindorff A."/>
            <person name="Ohm R."/>
            <person name="Martin F."/>
            <person name="Silar P."/>
            <person name="Natvig D."/>
            <person name="Lalanne C."/>
            <person name="Gautier V."/>
            <person name="Ament-Velasquez S.L."/>
            <person name="Kruys A."/>
            <person name="Hutchinson M.I."/>
            <person name="Powell A.J."/>
            <person name="Barry K."/>
            <person name="Miller A.N."/>
            <person name="Grigoriev I.V."/>
            <person name="Debuchy R."/>
            <person name="Gladieux P."/>
            <person name="Thoren M.H."/>
            <person name="Johannesson H."/>
        </authorList>
    </citation>
    <scope>NUCLEOTIDE SEQUENCE</scope>
    <source>
        <strain evidence="2">CBS 333.67</strain>
    </source>
</reference>
<proteinExistence type="predicted"/>
<protein>
    <recommendedName>
        <fullName evidence="4">Secreted protein</fullName>
    </recommendedName>
</protein>
<dbReference type="AlphaFoldDB" id="A0AAJ0GR79"/>
<evidence type="ECO:0000313" key="2">
    <source>
        <dbReference type="EMBL" id="KAK3304659.1"/>
    </source>
</evidence>
<gene>
    <name evidence="2" type="ORF">B0T15DRAFT_537198</name>
</gene>
<evidence type="ECO:0000256" key="1">
    <source>
        <dbReference type="SAM" id="SignalP"/>
    </source>
</evidence>
<name>A0AAJ0GR79_9PEZI</name>
<keyword evidence="1" id="KW-0732">Signal</keyword>
<evidence type="ECO:0000313" key="3">
    <source>
        <dbReference type="Proteomes" id="UP001273166"/>
    </source>
</evidence>
<dbReference type="Proteomes" id="UP001273166">
    <property type="component" value="Unassembled WGS sequence"/>
</dbReference>
<sequence length="81" mass="9342">MLVFKFPIPPLWVATAICCALVPGQETCKHGRCLSYKVCGTTTGTAKPKTPVLLYMNDTLRVTNEQEPDVWWYRLRRRQSR</sequence>
<comment type="caution">
    <text evidence="2">The sequence shown here is derived from an EMBL/GenBank/DDBJ whole genome shotgun (WGS) entry which is preliminary data.</text>
</comment>
<dbReference type="EMBL" id="JAUDZG010000005">
    <property type="protein sequence ID" value="KAK3304659.1"/>
    <property type="molecule type" value="Genomic_DNA"/>
</dbReference>
<organism evidence="2 3">
    <name type="scientific">Chaetomium strumarium</name>
    <dbReference type="NCBI Taxonomy" id="1170767"/>
    <lineage>
        <taxon>Eukaryota</taxon>
        <taxon>Fungi</taxon>
        <taxon>Dikarya</taxon>
        <taxon>Ascomycota</taxon>
        <taxon>Pezizomycotina</taxon>
        <taxon>Sordariomycetes</taxon>
        <taxon>Sordariomycetidae</taxon>
        <taxon>Sordariales</taxon>
        <taxon>Chaetomiaceae</taxon>
        <taxon>Chaetomium</taxon>
    </lineage>
</organism>
<keyword evidence="3" id="KW-1185">Reference proteome</keyword>
<dbReference type="RefSeq" id="XP_062720439.1">
    <property type="nucleotide sequence ID" value="XM_062869602.1"/>
</dbReference>
<evidence type="ECO:0008006" key="4">
    <source>
        <dbReference type="Google" id="ProtNLM"/>
    </source>
</evidence>
<dbReference type="GeneID" id="87888431"/>
<accession>A0AAJ0GR79</accession>